<keyword evidence="3" id="KW-0472">Membrane</keyword>
<evidence type="ECO:0000256" key="2">
    <source>
        <dbReference type="ARBA" id="ARBA00035155"/>
    </source>
</evidence>
<name>A0A2R4PAK6_9LILI</name>
<evidence type="ECO:0000313" key="4">
    <source>
        <dbReference type="EMBL" id="AVX48096.1"/>
    </source>
</evidence>
<protein>
    <recommendedName>
        <fullName evidence="2">Small ribosomal subunit protein uS2c</fullName>
    </recommendedName>
</protein>
<geneLocation type="chloroplast" evidence="4"/>
<gene>
    <name evidence="4" type="primary">rps2</name>
</gene>
<keyword evidence="4" id="KW-0934">Plastid</keyword>
<accession>A0A2R4PAK6</accession>
<dbReference type="AlphaFoldDB" id="A0A2R4PAK6"/>
<reference evidence="4" key="1">
    <citation type="journal article" date="2018" name="Genome Biol. Evol.">
        <title>Genome Reports: Contracted Genes and Dwarfed Plastome in Mycoheterotrophic Sciaphila thaidanica (Triuridaceae, Pandanales).</title>
        <authorList>
            <person name="Petersen G."/>
            <person name="Zervas A."/>
            <person name="Pedersen H.A.E."/>
            <person name="Seberg O."/>
        </authorList>
    </citation>
    <scope>NUCLEOTIDE SEQUENCE</scope>
</reference>
<evidence type="ECO:0000256" key="3">
    <source>
        <dbReference type="SAM" id="Phobius"/>
    </source>
</evidence>
<evidence type="ECO:0000256" key="1">
    <source>
        <dbReference type="ARBA" id="ARBA00006242"/>
    </source>
</evidence>
<proteinExistence type="inferred from homology"/>
<dbReference type="Pfam" id="PF00318">
    <property type="entry name" value="Ribosomal_S2"/>
    <property type="match status" value="1"/>
</dbReference>
<keyword evidence="3" id="KW-0812">Transmembrane</keyword>
<dbReference type="InterPro" id="IPR023591">
    <property type="entry name" value="Ribosomal_uS2_flav_dom_sf"/>
</dbReference>
<dbReference type="InterPro" id="IPR005706">
    <property type="entry name" value="Ribosomal_uS2_bac/mit/plastid"/>
</dbReference>
<feature type="transmembrane region" description="Helical" evidence="3">
    <location>
        <begin position="33"/>
        <end position="51"/>
    </location>
</feature>
<comment type="similarity">
    <text evidence="1">Belongs to the universal ribosomal protein uS2 family.</text>
</comment>
<sequence>MKSRKCWNIMLLKTNLFWKIGLYNFYASKEYKLYNIIKVLLFLLETLYLFNRTGILIIGTKKNVYDIVKLYSIRTRCHYVNKKWKRGTLTNISTVEIRLKKFIKSNIKKKECTYIDGIKYMMGLPNVVIVIDKNDKEKYAAQRECIILGIPTICISYNLWTDISIPIDDYTIQLIIRGFISVSF</sequence>
<dbReference type="PANTHER" id="PTHR12534">
    <property type="entry name" value="30S RIBOSOMAL PROTEIN S2 PROKARYOTIC AND ORGANELLAR"/>
    <property type="match status" value="1"/>
</dbReference>
<keyword evidence="4" id="KW-0689">Ribosomal protein</keyword>
<dbReference type="GO" id="GO:0005763">
    <property type="term" value="C:mitochondrial small ribosomal subunit"/>
    <property type="evidence" value="ECO:0007669"/>
    <property type="project" value="TreeGrafter"/>
</dbReference>
<keyword evidence="4" id="KW-0687">Ribonucleoprotein</keyword>
<dbReference type="GO" id="GO:0006412">
    <property type="term" value="P:translation"/>
    <property type="evidence" value="ECO:0007669"/>
    <property type="project" value="InterPro"/>
</dbReference>
<dbReference type="InterPro" id="IPR001865">
    <property type="entry name" value="Ribosomal_uS2"/>
</dbReference>
<dbReference type="EMBL" id="MG757197">
    <property type="protein sequence ID" value="AVX48096.1"/>
    <property type="molecule type" value="Genomic_DNA"/>
</dbReference>
<dbReference type="PANTHER" id="PTHR12534:SF0">
    <property type="entry name" value="SMALL RIBOSOMAL SUBUNIT PROTEIN US2M"/>
    <property type="match status" value="1"/>
</dbReference>
<organism evidence="4">
    <name type="scientific">Sciaphila thaidanica</name>
    <dbReference type="NCBI Taxonomy" id="2161793"/>
    <lineage>
        <taxon>Eukaryota</taxon>
        <taxon>Viridiplantae</taxon>
        <taxon>Streptophyta</taxon>
        <taxon>Embryophyta</taxon>
        <taxon>Tracheophyta</taxon>
        <taxon>Spermatophyta</taxon>
        <taxon>Magnoliopsida</taxon>
        <taxon>Liliopsida</taxon>
        <taxon>Pandanales</taxon>
        <taxon>Triuridaceae</taxon>
        <taxon>Sciaphila</taxon>
    </lineage>
</organism>
<dbReference type="Gene3D" id="3.40.50.10490">
    <property type="entry name" value="Glucose-6-phosphate isomerase like protein, domain 1"/>
    <property type="match status" value="1"/>
</dbReference>
<dbReference type="SUPFAM" id="SSF52313">
    <property type="entry name" value="Ribosomal protein S2"/>
    <property type="match status" value="1"/>
</dbReference>
<keyword evidence="4" id="KW-0150">Chloroplast</keyword>
<dbReference type="GO" id="GO:0003735">
    <property type="term" value="F:structural constituent of ribosome"/>
    <property type="evidence" value="ECO:0007669"/>
    <property type="project" value="InterPro"/>
</dbReference>
<keyword evidence="3" id="KW-1133">Transmembrane helix</keyword>